<evidence type="ECO:0000313" key="3">
    <source>
        <dbReference type="Proteomes" id="UP000245086"/>
    </source>
</evidence>
<dbReference type="RefSeq" id="WP_238165049.1">
    <property type="nucleotide sequence ID" value="NZ_BFBR01000012.1"/>
</dbReference>
<dbReference type="PANTHER" id="PTHR23150">
    <property type="entry name" value="SULFATASE MODIFYING FACTOR 1, 2"/>
    <property type="match status" value="1"/>
</dbReference>
<dbReference type="SUPFAM" id="SSF56436">
    <property type="entry name" value="C-type lectin-like"/>
    <property type="match status" value="1"/>
</dbReference>
<name>A0A2P2EE26_9PROT</name>
<feature type="domain" description="Sulfatase-modifying factor enzyme-like" evidence="1">
    <location>
        <begin position="42"/>
        <end position="297"/>
    </location>
</feature>
<gene>
    <name evidence="2" type="primary">pkn1</name>
    <name evidence="2" type="ORF">PbB2_02999</name>
</gene>
<keyword evidence="2" id="KW-0418">Kinase</keyword>
<dbReference type="PANTHER" id="PTHR23150:SF19">
    <property type="entry name" value="FORMYLGLYCINE-GENERATING ENZYME"/>
    <property type="match status" value="1"/>
</dbReference>
<dbReference type="InterPro" id="IPR042095">
    <property type="entry name" value="SUMF_sf"/>
</dbReference>
<dbReference type="EMBL" id="BFBR01000012">
    <property type="protein sequence ID" value="GBF59305.1"/>
    <property type="molecule type" value="Genomic_DNA"/>
</dbReference>
<sequence length="302" mass="32645">MKRLWIPVLVMLGLMAGCKPSEPAEVAQTTANCGLRAAEQGHWVKVPAGSVFLGQDPAFPEEGPGLRVQVPAFEVQAHEVTNRQFAAFVAATGYVTDAEKSMSRTDGGAGSAMFQLGAGLEAGRWTLVPGATWKSPKGPGSNLTGLDHYPVVHVSERDAEAYARWAGGRLPNEVEWEYAAQSGLADPANTRSGAYDNQKKPIANTWQGVFPFQDEGRDGFRAVAPVGCFPASKLGLYDMIGNVWEWTDTAFEGGPAATIKGGSWLCSDNFCGRYRPQARQPQDRDFSSNHIGFRLVRDVKKP</sequence>
<comment type="caution">
    <text evidence="2">The sequence shown here is derived from an EMBL/GenBank/DDBJ whole genome shotgun (WGS) entry which is preliminary data.</text>
</comment>
<evidence type="ECO:0000313" key="2">
    <source>
        <dbReference type="EMBL" id="GBF59305.1"/>
    </source>
</evidence>
<dbReference type="InterPro" id="IPR051043">
    <property type="entry name" value="Sulfatase_Mod_Factor_Kinase"/>
</dbReference>
<dbReference type="InterPro" id="IPR016187">
    <property type="entry name" value="CTDL_fold"/>
</dbReference>
<dbReference type="Proteomes" id="UP000245086">
    <property type="component" value="Unassembled WGS sequence"/>
</dbReference>
<keyword evidence="3" id="KW-1185">Reference proteome</keyword>
<protein>
    <submittedName>
        <fullName evidence="2">Serine/threonine-protein kinase pkn1</fullName>
        <ecNumber evidence="2">2.7.11.1</ecNumber>
    </submittedName>
</protein>
<accession>A0A2P2EE26</accession>
<keyword evidence="2" id="KW-0808">Transferase</keyword>
<dbReference type="GO" id="GO:0120147">
    <property type="term" value="F:formylglycine-generating oxidase activity"/>
    <property type="evidence" value="ECO:0007669"/>
    <property type="project" value="TreeGrafter"/>
</dbReference>
<evidence type="ECO:0000259" key="1">
    <source>
        <dbReference type="Pfam" id="PF03781"/>
    </source>
</evidence>
<dbReference type="EC" id="2.7.11.1" evidence="2"/>
<organism evidence="2 3">
    <name type="scientific">Candidatus Phycosocius bacilliformis</name>
    <dbReference type="NCBI Taxonomy" id="1445552"/>
    <lineage>
        <taxon>Bacteria</taxon>
        <taxon>Pseudomonadati</taxon>
        <taxon>Pseudomonadota</taxon>
        <taxon>Alphaproteobacteria</taxon>
        <taxon>Caulobacterales</taxon>
        <taxon>Caulobacterales incertae sedis</taxon>
        <taxon>Candidatus Phycosocius</taxon>
    </lineage>
</organism>
<dbReference type="AlphaFoldDB" id="A0A2P2EE26"/>
<reference evidence="2 3" key="1">
    <citation type="journal article" date="2018" name="Genome Announc.">
        <title>Draft Genome Sequence of "Candidatus Phycosocius bacilliformis," an Alphaproteobacterial Ectosymbiont of the Hydrocarbon-Producing Green Alga Botryococcus braunii.</title>
        <authorList>
            <person name="Tanabe Y."/>
            <person name="Yamaguchi H."/>
            <person name="Watanabe M.M."/>
        </authorList>
    </citation>
    <scope>NUCLEOTIDE SEQUENCE [LARGE SCALE GENOMIC DNA]</scope>
    <source>
        <strain evidence="2 3">BOTRYCO-2</strain>
    </source>
</reference>
<dbReference type="InterPro" id="IPR005532">
    <property type="entry name" value="SUMF_dom"/>
</dbReference>
<dbReference type="GO" id="GO:0004674">
    <property type="term" value="F:protein serine/threonine kinase activity"/>
    <property type="evidence" value="ECO:0007669"/>
    <property type="project" value="UniProtKB-EC"/>
</dbReference>
<dbReference type="Gene3D" id="3.90.1580.10">
    <property type="entry name" value="paralog of FGE (formylglycine-generating enzyme)"/>
    <property type="match status" value="1"/>
</dbReference>
<dbReference type="PROSITE" id="PS51257">
    <property type="entry name" value="PROKAR_LIPOPROTEIN"/>
    <property type="match status" value="1"/>
</dbReference>
<dbReference type="Pfam" id="PF03781">
    <property type="entry name" value="FGE-sulfatase"/>
    <property type="match status" value="1"/>
</dbReference>
<proteinExistence type="predicted"/>